<proteinExistence type="predicted"/>
<organism evidence="1 2">
    <name type="scientific">Holospora curviuscula</name>
    <dbReference type="NCBI Taxonomy" id="1082868"/>
    <lineage>
        <taxon>Bacteria</taxon>
        <taxon>Pseudomonadati</taxon>
        <taxon>Pseudomonadota</taxon>
        <taxon>Alphaproteobacteria</taxon>
        <taxon>Holosporales</taxon>
        <taxon>Holosporaceae</taxon>
        <taxon>Holospora</taxon>
    </lineage>
</organism>
<dbReference type="Proteomes" id="UP000239425">
    <property type="component" value="Unassembled WGS sequence"/>
</dbReference>
<evidence type="ECO:0000313" key="1">
    <source>
        <dbReference type="EMBL" id="PPE03488.1"/>
    </source>
</evidence>
<gene>
    <name evidence="1" type="ORF">HCUR_01027</name>
</gene>
<name>A0A2S5R846_9PROT</name>
<dbReference type="AlphaFoldDB" id="A0A2S5R846"/>
<evidence type="ECO:0000313" key="2">
    <source>
        <dbReference type="Proteomes" id="UP000239425"/>
    </source>
</evidence>
<sequence length="40" mass="4889">MKFLTPLFWLRLNFLLRALAGRRYLNPFKAAYHDLEISYE</sequence>
<dbReference type="EMBL" id="PHHC01000096">
    <property type="protein sequence ID" value="PPE03488.1"/>
    <property type="molecule type" value="Genomic_DNA"/>
</dbReference>
<accession>A0A2S5R846</accession>
<keyword evidence="2" id="KW-1185">Reference proteome</keyword>
<comment type="caution">
    <text evidence="1">The sequence shown here is derived from an EMBL/GenBank/DDBJ whole genome shotgun (WGS) entry which is preliminary data.</text>
</comment>
<reference evidence="1 2" key="1">
    <citation type="submission" date="2017-11" db="EMBL/GenBank/DDBJ databases">
        <title>Comparative genomic analysis of Holospora spp., intranuclear symbionts of paramecia.</title>
        <authorList>
            <person name="Garushyants S.K."/>
            <person name="Beliavskaya A."/>
            <person name="Malko D.B."/>
            <person name="Logacheva M.D."/>
            <person name="Rautian M.S."/>
            <person name="Gelfand M.S."/>
        </authorList>
    </citation>
    <scope>NUCLEOTIDE SEQUENCE [LARGE SCALE GENOMIC DNA]</scope>
    <source>
        <strain evidence="2">02AZ16</strain>
    </source>
</reference>
<protein>
    <submittedName>
        <fullName evidence="1">Uncharacterized protein</fullName>
    </submittedName>
</protein>